<protein>
    <submittedName>
        <fullName evidence="1">Uncharacterized protein</fullName>
    </submittedName>
</protein>
<gene>
    <name evidence="1" type="ORF">ODE01S_07090</name>
</gene>
<accession>A0A511RI16</accession>
<evidence type="ECO:0000313" key="2">
    <source>
        <dbReference type="Proteomes" id="UP000321827"/>
    </source>
</evidence>
<dbReference type="RefSeq" id="WP_221266889.1">
    <property type="nucleotide sequence ID" value="NZ_BJXN01000004.1"/>
</dbReference>
<reference evidence="1 2" key="1">
    <citation type="submission" date="2019-07" db="EMBL/GenBank/DDBJ databases">
        <title>Whole genome shotgun sequence of Oceanithermus desulfurans NBRC 100063.</title>
        <authorList>
            <person name="Hosoyama A."/>
            <person name="Uohara A."/>
            <person name="Ohji S."/>
            <person name="Ichikawa N."/>
        </authorList>
    </citation>
    <scope>NUCLEOTIDE SEQUENCE [LARGE SCALE GENOMIC DNA]</scope>
    <source>
        <strain evidence="1 2">NBRC 100063</strain>
    </source>
</reference>
<organism evidence="1 2">
    <name type="scientific">Oceanithermus desulfurans NBRC 100063</name>
    <dbReference type="NCBI Taxonomy" id="1227550"/>
    <lineage>
        <taxon>Bacteria</taxon>
        <taxon>Thermotogati</taxon>
        <taxon>Deinococcota</taxon>
        <taxon>Deinococci</taxon>
        <taxon>Thermales</taxon>
        <taxon>Thermaceae</taxon>
        <taxon>Oceanithermus</taxon>
    </lineage>
</organism>
<comment type="caution">
    <text evidence="1">The sequence shown here is derived from an EMBL/GenBank/DDBJ whole genome shotgun (WGS) entry which is preliminary data.</text>
</comment>
<dbReference type="EMBL" id="BJXN01000004">
    <property type="protein sequence ID" value="GEM89275.1"/>
    <property type="molecule type" value="Genomic_DNA"/>
</dbReference>
<sequence length="129" mass="14876">MLRRLGLILALILILILGGFLAFRYFFSPERLNQIGRTVGTTFGFDYGVVEYYSMGRLVARFFNVEKLTTASGTYENQTRPYRFGYGYRDANLNGVLDTDEAAAGKVYFEVPVYADYLYYDGKRDPRQR</sequence>
<dbReference type="AlphaFoldDB" id="A0A511RI16"/>
<evidence type="ECO:0000313" key="1">
    <source>
        <dbReference type="EMBL" id="GEM89275.1"/>
    </source>
</evidence>
<name>A0A511RI16_9DEIN</name>
<dbReference type="Proteomes" id="UP000321827">
    <property type="component" value="Unassembled WGS sequence"/>
</dbReference>
<proteinExistence type="predicted"/>